<dbReference type="EMBL" id="JAUCMX010000008">
    <property type="protein sequence ID" value="KAK3537821.1"/>
    <property type="molecule type" value="Genomic_DNA"/>
</dbReference>
<dbReference type="Proteomes" id="UP001274896">
    <property type="component" value="Unassembled WGS sequence"/>
</dbReference>
<proteinExistence type="predicted"/>
<protein>
    <submittedName>
        <fullName evidence="2">Uncharacterized protein</fullName>
    </submittedName>
</protein>
<sequence length="118" mass="13407">MAVVVNPGLDQSGVIGHQGRIHPGRSANPSQGTHTHTLDYLEMPIPTYHACLWTGGGNQSTQRKPLRHRENMQTPHTRRRRESNPQPWRYEANVLTTKPPKIYLGAVCGHSEIYRRHL</sequence>
<feature type="region of interest" description="Disordered" evidence="1">
    <location>
        <begin position="54"/>
        <end position="88"/>
    </location>
</feature>
<evidence type="ECO:0000256" key="1">
    <source>
        <dbReference type="SAM" id="MobiDB-lite"/>
    </source>
</evidence>
<comment type="caution">
    <text evidence="2">The sequence shown here is derived from an EMBL/GenBank/DDBJ whole genome shotgun (WGS) entry which is preliminary data.</text>
</comment>
<keyword evidence="3" id="KW-1185">Reference proteome</keyword>
<dbReference type="AlphaFoldDB" id="A0AAE0V6V7"/>
<accession>A0AAE0V6V7</accession>
<reference evidence="2" key="1">
    <citation type="submission" date="2023-06" db="EMBL/GenBank/DDBJ databases">
        <title>Male Hemibagrus guttatus genome.</title>
        <authorList>
            <person name="Bian C."/>
        </authorList>
    </citation>
    <scope>NUCLEOTIDE SEQUENCE</scope>
    <source>
        <strain evidence="2">Male_cb2023</strain>
        <tissue evidence="2">Muscle</tissue>
    </source>
</reference>
<evidence type="ECO:0000313" key="2">
    <source>
        <dbReference type="EMBL" id="KAK3537821.1"/>
    </source>
</evidence>
<gene>
    <name evidence="2" type="ORF">QTP70_019233</name>
</gene>
<name>A0AAE0V6V7_9TELE</name>
<organism evidence="2 3">
    <name type="scientific">Hemibagrus guttatus</name>
    <dbReference type="NCBI Taxonomy" id="175788"/>
    <lineage>
        <taxon>Eukaryota</taxon>
        <taxon>Metazoa</taxon>
        <taxon>Chordata</taxon>
        <taxon>Craniata</taxon>
        <taxon>Vertebrata</taxon>
        <taxon>Euteleostomi</taxon>
        <taxon>Actinopterygii</taxon>
        <taxon>Neopterygii</taxon>
        <taxon>Teleostei</taxon>
        <taxon>Ostariophysi</taxon>
        <taxon>Siluriformes</taxon>
        <taxon>Bagridae</taxon>
        <taxon>Hemibagrus</taxon>
    </lineage>
</organism>
<evidence type="ECO:0000313" key="3">
    <source>
        <dbReference type="Proteomes" id="UP001274896"/>
    </source>
</evidence>
<feature type="region of interest" description="Disordered" evidence="1">
    <location>
        <begin position="1"/>
        <end position="35"/>
    </location>
</feature>